<dbReference type="Gene3D" id="2.115.10.20">
    <property type="entry name" value="Glycosyl hydrolase domain, family 43"/>
    <property type="match status" value="1"/>
</dbReference>
<proteinExistence type="predicted"/>
<organism evidence="1 2">
    <name type="scientific">Sphingomonas sanxanigenens DSM 19645 = NX02</name>
    <dbReference type="NCBI Taxonomy" id="1123269"/>
    <lineage>
        <taxon>Bacteria</taxon>
        <taxon>Pseudomonadati</taxon>
        <taxon>Pseudomonadota</taxon>
        <taxon>Alphaproteobacteria</taxon>
        <taxon>Sphingomonadales</taxon>
        <taxon>Sphingomonadaceae</taxon>
        <taxon>Sphingomonas</taxon>
    </lineage>
</organism>
<evidence type="ECO:0008006" key="3">
    <source>
        <dbReference type="Google" id="ProtNLM"/>
    </source>
</evidence>
<dbReference type="Proteomes" id="UP000018851">
    <property type="component" value="Chromosome"/>
</dbReference>
<dbReference type="RefSeq" id="WP_025294315.1">
    <property type="nucleotide sequence ID" value="NZ_CP006644.1"/>
</dbReference>
<dbReference type="eggNOG" id="COG1621">
    <property type="taxonomic scope" value="Bacteria"/>
</dbReference>
<dbReference type="InterPro" id="IPR023296">
    <property type="entry name" value="Glyco_hydro_beta-prop_sf"/>
</dbReference>
<evidence type="ECO:0000313" key="2">
    <source>
        <dbReference type="Proteomes" id="UP000018851"/>
    </source>
</evidence>
<evidence type="ECO:0000313" key="1">
    <source>
        <dbReference type="EMBL" id="AHE56190.1"/>
    </source>
</evidence>
<sequence length="326" mass="35097">MIDDALSRRDFGFGAAAALLLGGCATPRAGAARGADDVLLFAYFMTGRGEADGLRLAVSEDGYAFRPLAGGRSLLKPEVGEKKLLRDPFLFRGEGPDAPWHMLWTTAWEGETIGHATTRDFVHWTPQRALPVMASVPGTRNCWAPEAIFDAATGKHLIFWSSTVTGRFEETAGSSESAYNHRLWAVRTADFERFDAPFVLYDPGFSVIDGTFARDAAGGLHLIVKDETVQPPRKTLHVASAQSVTGPFGAVSSAFSPAWVEGPMTATVDGRTLCYYDVYKEGRWGAAATSDFAAWEDVGARLSIPAGARHGSLLWVPRGVLAALEA</sequence>
<dbReference type="InterPro" id="IPR006311">
    <property type="entry name" value="TAT_signal"/>
</dbReference>
<dbReference type="OrthoDB" id="7064503at2"/>
<keyword evidence="2" id="KW-1185">Reference proteome</keyword>
<dbReference type="HOGENOM" id="CLU_010779_1_1_5"/>
<dbReference type="STRING" id="1123269.NX02_22860"/>
<name>W0AKI2_9SPHN</name>
<dbReference type="KEGG" id="ssan:NX02_22860"/>
<dbReference type="AlphaFoldDB" id="W0AKI2"/>
<dbReference type="PATRIC" id="fig|1123269.5.peg.4471"/>
<dbReference type="EMBL" id="CP006644">
    <property type="protein sequence ID" value="AHE56190.1"/>
    <property type="molecule type" value="Genomic_DNA"/>
</dbReference>
<protein>
    <recommendedName>
        <fullName evidence="3">Glycosyl hydrolase family 32 N-terminal domain-containing protein</fullName>
    </recommendedName>
</protein>
<accession>W0AKI2</accession>
<dbReference type="PROSITE" id="PS51318">
    <property type="entry name" value="TAT"/>
    <property type="match status" value="1"/>
</dbReference>
<reference evidence="1 2" key="1">
    <citation type="submission" date="2013-07" db="EMBL/GenBank/DDBJ databases">
        <title>Completed genome of Sphingomonas sanxanigenens NX02.</title>
        <authorList>
            <person name="Ma T."/>
            <person name="Huang H."/>
            <person name="Wu M."/>
            <person name="Li X."/>
            <person name="Li G."/>
        </authorList>
    </citation>
    <scope>NUCLEOTIDE SEQUENCE [LARGE SCALE GENOMIC DNA]</scope>
    <source>
        <strain evidence="1 2">NX02</strain>
    </source>
</reference>
<dbReference type="CDD" id="cd08983">
    <property type="entry name" value="GH43_Bt3655-like"/>
    <property type="match status" value="1"/>
</dbReference>
<dbReference type="SUPFAM" id="SSF75005">
    <property type="entry name" value="Arabinanase/levansucrase/invertase"/>
    <property type="match status" value="1"/>
</dbReference>
<gene>
    <name evidence="1" type="ORF">NX02_22860</name>
</gene>